<sequence>MNNFNNEDDDEKLNENFVPKSQGLKDFLEQKKNFQFVIPIYQRNYNWEISKQVKKFMESFEHLFKEKNEEHFLGTLILILGKKEEIQELFVIDGQQRLTTTFLAFFAIRNLLNENANVEKSLLKKIKEELNKIFFSNKKNLLKIHPAVERDKVFEKITRNSKKEDFNSDEKTTNIFKAYEYFKKELKGYIKNNEEELMKILRTFNRMIVVSIEVRKNVNQQKLFESINSTGVKLTNFDLIKNFLLMKLETRKEQDQIYNEYWKILEKNVTISSEKNQRKYKLNLKTDEIELEHKFKGNDFFKYFLSIKEHKHYSEEKFYNSFKKWFENKGEDFNIKNAFDELKNYSNLFNQIFKKSKNPKIEEELIEYRKMNIYAASPLIIEMLKWHDDKEISANLFNDMLKVINTYLVRNDICNNGDRLKNISQTFLKILEELENVKKI</sequence>
<dbReference type="PANTHER" id="PTHR35149">
    <property type="entry name" value="SLL5132 PROTEIN"/>
    <property type="match status" value="1"/>
</dbReference>
<evidence type="ECO:0000259" key="1">
    <source>
        <dbReference type="Pfam" id="PF03235"/>
    </source>
</evidence>
<evidence type="ECO:0000313" key="2">
    <source>
        <dbReference type="EMBL" id="AAT28098.1"/>
    </source>
</evidence>
<feature type="domain" description="GmrSD restriction endonucleases N-terminal" evidence="1">
    <location>
        <begin position="24"/>
        <end position="245"/>
    </location>
</feature>
<dbReference type="HOGENOM" id="CLU_011736_4_0_14"/>
<organism evidence="2 3">
    <name type="scientific">Mycoplasma mobile (strain ATCC 43663 / 163K / NCTC 11711)</name>
    <name type="common">Mesomycoplasma mobile</name>
    <dbReference type="NCBI Taxonomy" id="267748"/>
    <lineage>
        <taxon>Bacteria</taxon>
        <taxon>Bacillati</taxon>
        <taxon>Mycoplasmatota</taxon>
        <taxon>Mycoplasmoidales</taxon>
        <taxon>Metamycoplasmataceae</taxon>
        <taxon>Mesomycoplasma</taxon>
    </lineage>
</organism>
<reference evidence="2 3" key="1">
    <citation type="journal article" date="2004" name="Genome Res.">
        <title>The complete genome and proteome of Mycoplasma mobile.</title>
        <authorList>
            <person name="Jaffe J.D."/>
            <person name="Stange-Thomann N."/>
            <person name="Smith C."/>
            <person name="DeCaprio D."/>
            <person name="Fisher S."/>
            <person name="Butler J."/>
            <person name="Calvo S."/>
            <person name="Elkins T."/>
            <person name="FitzGerald M.G."/>
            <person name="Hafez N."/>
            <person name="Kodira C.D."/>
            <person name="Major J."/>
            <person name="Wang S."/>
            <person name="Wilkinson J."/>
            <person name="Nicol R."/>
            <person name="Nusbaum C."/>
            <person name="Birren B."/>
            <person name="Berg H.C."/>
            <person name="Church G.M."/>
        </authorList>
    </citation>
    <scope>NUCLEOTIDE SEQUENCE [LARGE SCALE GENOMIC DNA]</scope>
    <source>
        <strain evidence="3">ATCC 43663 / 163K / NCTC 11711</strain>
    </source>
</reference>
<dbReference type="eggNOG" id="COG1479">
    <property type="taxonomic scope" value="Bacteria"/>
</dbReference>
<dbReference type="STRING" id="267748.MMOB6120"/>
<accession>Q6KH33</accession>
<evidence type="ECO:0000313" key="3">
    <source>
        <dbReference type="Proteomes" id="UP000009072"/>
    </source>
</evidence>
<proteinExistence type="predicted"/>
<gene>
    <name evidence="2" type="ordered locus">MMOB6120</name>
</gene>
<dbReference type="Pfam" id="PF03235">
    <property type="entry name" value="GmrSD_N"/>
    <property type="match status" value="1"/>
</dbReference>
<keyword evidence="3" id="KW-1185">Reference proteome</keyword>
<dbReference type="OrthoDB" id="9798761at2"/>
<protein>
    <recommendedName>
        <fullName evidence="1">GmrSD restriction endonucleases N-terminal domain-containing protein</fullName>
    </recommendedName>
</protein>
<dbReference type="InterPro" id="IPR004919">
    <property type="entry name" value="GmrSD_N"/>
</dbReference>
<dbReference type="EMBL" id="AE017308">
    <property type="protein sequence ID" value="AAT28098.1"/>
    <property type="molecule type" value="Genomic_DNA"/>
</dbReference>
<dbReference type="Proteomes" id="UP000009072">
    <property type="component" value="Chromosome"/>
</dbReference>
<name>Q6KH33_MYCM1</name>
<dbReference type="AlphaFoldDB" id="Q6KH33"/>
<dbReference type="RefSeq" id="WP_011265132.1">
    <property type="nucleotide sequence ID" value="NC_006908.1"/>
</dbReference>
<dbReference type="KEGG" id="mmo:MMOB6120"/>
<dbReference type="PANTHER" id="PTHR35149:SF2">
    <property type="entry name" value="DUF262 DOMAIN-CONTAINING PROTEIN"/>
    <property type="match status" value="1"/>
</dbReference>